<feature type="transmembrane region" description="Helical" evidence="1">
    <location>
        <begin position="20"/>
        <end position="38"/>
    </location>
</feature>
<keyword evidence="1" id="KW-0812">Transmembrane</keyword>
<keyword evidence="1" id="KW-1133">Transmembrane helix</keyword>
<dbReference type="AlphaFoldDB" id="A0A6A6MXY3"/>
<evidence type="ECO:0000313" key="2">
    <source>
        <dbReference type="EMBL" id="KAF2317023.1"/>
    </source>
</evidence>
<comment type="caution">
    <text evidence="2">The sequence shown here is derived from an EMBL/GenBank/DDBJ whole genome shotgun (WGS) entry which is preliminary data.</text>
</comment>
<reference evidence="2 3" key="1">
    <citation type="journal article" date="2020" name="Mol. Plant">
        <title>The Chromosome-Based Rubber Tree Genome Provides New Insights into Spurge Genome Evolution and Rubber Biosynthesis.</title>
        <authorList>
            <person name="Liu J."/>
            <person name="Shi C."/>
            <person name="Shi C.C."/>
            <person name="Li W."/>
            <person name="Zhang Q.J."/>
            <person name="Zhang Y."/>
            <person name="Li K."/>
            <person name="Lu H.F."/>
            <person name="Shi C."/>
            <person name="Zhu S.T."/>
            <person name="Xiao Z.Y."/>
            <person name="Nan H."/>
            <person name="Yue Y."/>
            <person name="Zhu X.G."/>
            <person name="Wu Y."/>
            <person name="Hong X.N."/>
            <person name="Fan G.Y."/>
            <person name="Tong Y."/>
            <person name="Zhang D."/>
            <person name="Mao C.L."/>
            <person name="Liu Y.L."/>
            <person name="Hao S.J."/>
            <person name="Liu W.Q."/>
            <person name="Lv M.Q."/>
            <person name="Zhang H.B."/>
            <person name="Liu Y."/>
            <person name="Hu-Tang G.R."/>
            <person name="Wang J.P."/>
            <person name="Wang J.H."/>
            <person name="Sun Y.H."/>
            <person name="Ni S.B."/>
            <person name="Chen W.B."/>
            <person name="Zhang X.C."/>
            <person name="Jiao Y.N."/>
            <person name="Eichler E.E."/>
            <person name="Li G.H."/>
            <person name="Liu X."/>
            <person name="Gao L.Z."/>
        </authorList>
    </citation>
    <scope>NUCLEOTIDE SEQUENCE [LARGE SCALE GENOMIC DNA]</scope>
    <source>
        <strain evidence="3">cv. GT1</strain>
        <tissue evidence="2">Leaf</tissue>
    </source>
</reference>
<protein>
    <submittedName>
        <fullName evidence="2">Uncharacterized protein</fullName>
    </submittedName>
</protein>
<organism evidence="2 3">
    <name type="scientific">Hevea brasiliensis</name>
    <name type="common">Para rubber tree</name>
    <name type="synonym">Siphonia brasiliensis</name>
    <dbReference type="NCBI Taxonomy" id="3981"/>
    <lineage>
        <taxon>Eukaryota</taxon>
        <taxon>Viridiplantae</taxon>
        <taxon>Streptophyta</taxon>
        <taxon>Embryophyta</taxon>
        <taxon>Tracheophyta</taxon>
        <taxon>Spermatophyta</taxon>
        <taxon>Magnoliopsida</taxon>
        <taxon>eudicotyledons</taxon>
        <taxon>Gunneridae</taxon>
        <taxon>Pentapetalae</taxon>
        <taxon>rosids</taxon>
        <taxon>fabids</taxon>
        <taxon>Malpighiales</taxon>
        <taxon>Euphorbiaceae</taxon>
        <taxon>Crotonoideae</taxon>
        <taxon>Micrandreae</taxon>
        <taxon>Hevea</taxon>
    </lineage>
</organism>
<accession>A0A6A6MXY3</accession>
<name>A0A6A6MXY3_HEVBR</name>
<proteinExistence type="predicted"/>
<dbReference type="Proteomes" id="UP000467840">
    <property type="component" value="Chromosome 6"/>
</dbReference>
<sequence>MRWALADSIYHTTKEIQRALKHFLLMICLLGHLAILLSHTSKSPPLKKAKPTVTLSEDDNLIKFVGEIHTEGLVSGSISIKEDPTKLTYESNKSSKKEPFSSTATTPRLDLSFLSILVVVSPSSDPKLDPTKVQEAHQKLHHFLVETLDQLSADDPTHLNGLIALLLRTPLSDGDRAHLRTFRTDLAHLFKSFQGVTLKIAPWNNI</sequence>
<evidence type="ECO:0000256" key="1">
    <source>
        <dbReference type="SAM" id="Phobius"/>
    </source>
</evidence>
<keyword evidence="3" id="KW-1185">Reference proteome</keyword>
<gene>
    <name evidence="2" type="ORF">GH714_010676</name>
</gene>
<keyword evidence="1" id="KW-0472">Membrane</keyword>
<dbReference type="EMBL" id="JAAGAX010000004">
    <property type="protein sequence ID" value="KAF2317023.1"/>
    <property type="molecule type" value="Genomic_DNA"/>
</dbReference>
<evidence type="ECO:0000313" key="3">
    <source>
        <dbReference type="Proteomes" id="UP000467840"/>
    </source>
</evidence>